<feature type="chain" id="PRO_5027123472" description="Secreted protein" evidence="1">
    <location>
        <begin position="35"/>
        <end position="97"/>
    </location>
</feature>
<keyword evidence="3" id="KW-1185">Reference proteome</keyword>
<evidence type="ECO:0008006" key="4">
    <source>
        <dbReference type="Google" id="ProtNLM"/>
    </source>
</evidence>
<dbReference type="AlphaFoldDB" id="A0A6M4WJ23"/>
<proteinExistence type="predicted"/>
<keyword evidence="1" id="KW-0732">Signal</keyword>
<dbReference type="RefSeq" id="WP_253267751.1">
    <property type="nucleotide sequence ID" value="NZ_CP049838.1"/>
</dbReference>
<organism evidence="2 3">
    <name type="scientific">Streptomyces asoensis</name>
    <dbReference type="NCBI Taxonomy" id="249586"/>
    <lineage>
        <taxon>Bacteria</taxon>
        <taxon>Bacillati</taxon>
        <taxon>Actinomycetota</taxon>
        <taxon>Actinomycetes</taxon>
        <taxon>Kitasatosporales</taxon>
        <taxon>Streptomycetaceae</taxon>
        <taxon>Streptomyces</taxon>
    </lineage>
</organism>
<sequence length="97" mass="10051">MRVRRTVLSTLGSVALVLTSLGALTAATASPAAADPCGFYETGSDAFYNHCTSDGSRVVIKVDVAWAADYERCVGPGISWLGSAAKIQGAHYTGHTC</sequence>
<reference evidence="2" key="1">
    <citation type="submission" date="2020-03" db="EMBL/GenBank/DDBJ databases">
        <title>Molecular networking-based the target discovery of potent antiproliferative macrolactams: 5/6/7/16 polycyclic ansamycins and glycosylated trienomycin from Streptomyces cacaoi subsp. asoensis.</title>
        <authorList>
            <person name="Liu L.-L."/>
        </authorList>
    </citation>
    <scope>NUCLEOTIDE SEQUENCE [LARGE SCALE GENOMIC DNA]</scope>
    <source>
        <strain evidence="2">H2S5</strain>
    </source>
</reference>
<evidence type="ECO:0000256" key="1">
    <source>
        <dbReference type="SAM" id="SignalP"/>
    </source>
</evidence>
<evidence type="ECO:0000313" key="2">
    <source>
        <dbReference type="EMBL" id="QJT00169.1"/>
    </source>
</evidence>
<dbReference type="Pfam" id="PF19882">
    <property type="entry name" value="DUF6355"/>
    <property type="match status" value="1"/>
</dbReference>
<dbReference type="Proteomes" id="UP000502665">
    <property type="component" value="Chromosome"/>
</dbReference>
<evidence type="ECO:0000313" key="3">
    <source>
        <dbReference type="Proteomes" id="UP000502665"/>
    </source>
</evidence>
<feature type="signal peptide" evidence="1">
    <location>
        <begin position="1"/>
        <end position="34"/>
    </location>
</feature>
<name>A0A6M4WJ23_9ACTN</name>
<dbReference type="InterPro" id="IPR045935">
    <property type="entry name" value="DUF6355"/>
</dbReference>
<accession>A0A6M4WJ23</accession>
<protein>
    <recommendedName>
        <fullName evidence="4">Secreted protein</fullName>
    </recommendedName>
</protein>
<dbReference type="EMBL" id="CP049838">
    <property type="protein sequence ID" value="QJT00169.1"/>
    <property type="molecule type" value="Genomic_DNA"/>
</dbReference>
<gene>
    <name evidence="2" type="ORF">G9272_07640</name>
</gene>